<proteinExistence type="predicted"/>
<evidence type="ECO:0000313" key="2">
    <source>
        <dbReference type="Proteomes" id="UP001055879"/>
    </source>
</evidence>
<dbReference type="EMBL" id="CM042055">
    <property type="protein sequence ID" value="KAI3701374.1"/>
    <property type="molecule type" value="Genomic_DNA"/>
</dbReference>
<organism evidence="1 2">
    <name type="scientific">Arctium lappa</name>
    <name type="common">Greater burdock</name>
    <name type="synonym">Lappa major</name>
    <dbReference type="NCBI Taxonomy" id="4217"/>
    <lineage>
        <taxon>Eukaryota</taxon>
        <taxon>Viridiplantae</taxon>
        <taxon>Streptophyta</taxon>
        <taxon>Embryophyta</taxon>
        <taxon>Tracheophyta</taxon>
        <taxon>Spermatophyta</taxon>
        <taxon>Magnoliopsida</taxon>
        <taxon>eudicotyledons</taxon>
        <taxon>Gunneridae</taxon>
        <taxon>Pentapetalae</taxon>
        <taxon>asterids</taxon>
        <taxon>campanulids</taxon>
        <taxon>Asterales</taxon>
        <taxon>Asteraceae</taxon>
        <taxon>Carduoideae</taxon>
        <taxon>Cardueae</taxon>
        <taxon>Arctiinae</taxon>
        <taxon>Arctium</taxon>
    </lineage>
</organism>
<accession>A0ACB8ZUI5</accession>
<name>A0ACB8ZUI5_ARCLA</name>
<sequence>MKFNQTLPSPLFFPFSLPPFRFPTKLFFYYLFISFQLKNKKNLKLHPHRLSYPHLHIHPYHRSRLLHKVVDFFHRQPEYASALGLDCSRPYASALGLSPSSLDLMF</sequence>
<dbReference type="Proteomes" id="UP001055879">
    <property type="component" value="Linkage Group LG09"/>
</dbReference>
<protein>
    <submittedName>
        <fullName evidence="1">Uncharacterized protein</fullName>
    </submittedName>
</protein>
<keyword evidence="2" id="KW-1185">Reference proteome</keyword>
<gene>
    <name evidence="1" type="ORF">L6452_26393</name>
</gene>
<reference evidence="2" key="1">
    <citation type="journal article" date="2022" name="Mol. Ecol. Resour.">
        <title>The genomes of chicory, endive, great burdock and yacon provide insights into Asteraceae palaeo-polyploidization history and plant inulin production.</title>
        <authorList>
            <person name="Fan W."/>
            <person name="Wang S."/>
            <person name="Wang H."/>
            <person name="Wang A."/>
            <person name="Jiang F."/>
            <person name="Liu H."/>
            <person name="Zhao H."/>
            <person name="Xu D."/>
            <person name="Zhang Y."/>
        </authorList>
    </citation>
    <scope>NUCLEOTIDE SEQUENCE [LARGE SCALE GENOMIC DNA]</scope>
    <source>
        <strain evidence="2">cv. Niubang</strain>
    </source>
</reference>
<evidence type="ECO:0000313" key="1">
    <source>
        <dbReference type="EMBL" id="KAI3701374.1"/>
    </source>
</evidence>
<comment type="caution">
    <text evidence="1">The sequence shown here is derived from an EMBL/GenBank/DDBJ whole genome shotgun (WGS) entry which is preliminary data.</text>
</comment>
<reference evidence="1 2" key="2">
    <citation type="journal article" date="2022" name="Mol. Ecol. Resour.">
        <title>The genomes of chicory, endive, great burdock and yacon provide insights into Asteraceae paleo-polyploidization history and plant inulin production.</title>
        <authorList>
            <person name="Fan W."/>
            <person name="Wang S."/>
            <person name="Wang H."/>
            <person name="Wang A."/>
            <person name="Jiang F."/>
            <person name="Liu H."/>
            <person name="Zhao H."/>
            <person name="Xu D."/>
            <person name="Zhang Y."/>
        </authorList>
    </citation>
    <scope>NUCLEOTIDE SEQUENCE [LARGE SCALE GENOMIC DNA]</scope>
    <source>
        <strain evidence="2">cv. Niubang</strain>
    </source>
</reference>